<feature type="transmembrane region" description="Helical" evidence="10">
    <location>
        <begin position="58"/>
        <end position="84"/>
    </location>
</feature>
<dbReference type="NCBIfam" id="TIGR00797">
    <property type="entry name" value="matE"/>
    <property type="match status" value="1"/>
</dbReference>
<keyword evidence="12" id="KW-1185">Reference proteome</keyword>
<dbReference type="InterPro" id="IPR045070">
    <property type="entry name" value="MATE_MepA-like"/>
</dbReference>
<dbReference type="AlphaFoldDB" id="A0A5K7S5Z7"/>
<feature type="transmembrane region" description="Helical" evidence="10">
    <location>
        <begin position="96"/>
        <end position="118"/>
    </location>
</feature>
<feature type="transmembrane region" description="Helical" evidence="10">
    <location>
        <begin position="21"/>
        <end position="38"/>
    </location>
</feature>
<dbReference type="KEGG" id="anf:AQPE_1103"/>
<accession>A0A5K7S5Z7</accession>
<dbReference type="PANTHER" id="PTHR43823">
    <property type="entry name" value="SPORULATION PROTEIN YKVU"/>
    <property type="match status" value="1"/>
</dbReference>
<feature type="transmembrane region" description="Helical" evidence="10">
    <location>
        <begin position="273"/>
        <end position="297"/>
    </location>
</feature>
<keyword evidence="7 10" id="KW-1133">Transmembrane helix</keyword>
<evidence type="ECO:0000256" key="4">
    <source>
        <dbReference type="ARBA" id="ARBA00022448"/>
    </source>
</evidence>
<feature type="transmembrane region" description="Helical" evidence="10">
    <location>
        <begin position="390"/>
        <end position="413"/>
    </location>
</feature>
<keyword evidence="9" id="KW-0046">Antibiotic resistance</keyword>
<dbReference type="CDD" id="cd13143">
    <property type="entry name" value="MATE_MepA_like"/>
    <property type="match status" value="1"/>
</dbReference>
<dbReference type="InterPro" id="IPR048279">
    <property type="entry name" value="MdtK-like"/>
</dbReference>
<evidence type="ECO:0000256" key="9">
    <source>
        <dbReference type="ARBA" id="ARBA00023251"/>
    </source>
</evidence>
<evidence type="ECO:0000256" key="3">
    <source>
        <dbReference type="ARBA" id="ARBA00022106"/>
    </source>
</evidence>
<dbReference type="GO" id="GO:0046677">
    <property type="term" value="P:response to antibiotic"/>
    <property type="evidence" value="ECO:0007669"/>
    <property type="project" value="UniProtKB-KW"/>
</dbReference>
<dbReference type="PANTHER" id="PTHR43823:SF3">
    <property type="entry name" value="MULTIDRUG EXPORT PROTEIN MEPA"/>
    <property type="match status" value="1"/>
</dbReference>
<keyword evidence="4" id="KW-0813">Transport</keyword>
<sequence>MMNEKTKDLAELSVPKLMLKFFIPAFIGVFVNALYNIVDRIFIGQGVGSMALSGISAIFPVMLIVMGFGMLIGIGAGVLVSINLGKHDQNKAEQVLGSSFLLMLLVAVVITIIGFSIKGPLLRSFGATTETVGYANDYLDIILAGTVFQVVGFSLNNIIRSEGNAHTAMLSMLISAGTNLVLDPIFIFGFGMGVKGAAYATVISMIVLTVWVLLHFRSSKAVVRLKRENIVFDRLILFEIIAIGMAPFFMQIANSLVQGLLNTKLIAFGGDLAVGAMGIVNSMATMIVMAIVAINMASQPIISFNYGAKSYQRVKDTLRIAMIAATGIAVFAFVMVETLPEVIVKLFNSSDAGLLDLGKQGLRLGLMALPFVGFQVVAGNFFQSMGKAKIAVVLTLLRQVIILIPLIFLLPNYLGLKGIWLSMPISDFCSAIVVVFILVNHWKKLSALSETQN</sequence>
<proteinExistence type="inferred from homology"/>
<dbReference type="EMBL" id="AP018694">
    <property type="protein sequence ID" value="BBE16956.1"/>
    <property type="molecule type" value="Genomic_DNA"/>
</dbReference>
<keyword evidence="5" id="KW-1003">Cell membrane</keyword>
<feature type="transmembrane region" description="Helical" evidence="10">
    <location>
        <begin position="138"/>
        <end position="158"/>
    </location>
</feature>
<dbReference type="PIRSF" id="PIRSF006603">
    <property type="entry name" value="DinF"/>
    <property type="match status" value="1"/>
</dbReference>
<comment type="subcellular location">
    <subcellularLocation>
        <location evidence="1">Cell membrane</location>
        <topology evidence="1">Multi-pass membrane protein</topology>
    </subcellularLocation>
</comment>
<gene>
    <name evidence="11" type="ORF">AQPE_1103</name>
</gene>
<evidence type="ECO:0000313" key="12">
    <source>
        <dbReference type="Proteomes" id="UP001193389"/>
    </source>
</evidence>
<keyword evidence="6 10" id="KW-0812">Transmembrane</keyword>
<feature type="transmembrane region" description="Helical" evidence="10">
    <location>
        <begin position="235"/>
        <end position="253"/>
    </location>
</feature>
<dbReference type="RefSeq" id="WP_318349988.1">
    <property type="nucleotide sequence ID" value="NZ_AP018694.1"/>
</dbReference>
<dbReference type="GO" id="GO:0005886">
    <property type="term" value="C:plasma membrane"/>
    <property type="evidence" value="ECO:0007669"/>
    <property type="project" value="UniProtKB-SubCell"/>
</dbReference>
<feature type="transmembrane region" description="Helical" evidence="10">
    <location>
        <begin position="318"/>
        <end position="340"/>
    </location>
</feature>
<evidence type="ECO:0000256" key="1">
    <source>
        <dbReference type="ARBA" id="ARBA00004651"/>
    </source>
</evidence>
<dbReference type="InterPro" id="IPR051327">
    <property type="entry name" value="MATE_MepA_subfamily"/>
</dbReference>
<evidence type="ECO:0000313" key="11">
    <source>
        <dbReference type="EMBL" id="BBE16956.1"/>
    </source>
</evidence>
<dbReference type="InterPro" id="IPR002528">
    <property type="entry name" value="MATE_fam"/>
</dbReference>
<evidence type="ECO:0000256" key="6">
    <source>
        <dbReference type="ARBA" id="ARBA00022692"/>
    </source>
</evidence>
<evidence type="ECO:0000256" key="7">
    <source>
        <dbReference type="ARBA" id="ARBA00022989"/>
    </source>
</evidence>
<comment type="similarity">
    <text evidence="2">Belongs to the multi antimicrobial extrusion (MATE) (TC 2.A.66.1) family. MepA subfamily.</text>
</comment>
<dbReference type="Proteomes" id="UP001193389">
    <property type="component" value="Chromosome"/>
</dbReference>
<evidence type="ECO:0000256" key="5">
    <source>
        <dbReference type="ARBA" id="ARBA00022475"/>
    </source>
</evidence>
<evidence type="ECO:0000256" key="2">
    <source>
        <dbReference type="ARBA" id="ARBA00008417"/>
    </source>
</evidence>
<dbReference type="GO" id="GO:0042910">
    <property type="term" value="F:xenobiotic transmembrane transporter activity"/>
    <property type="evidence" value="ECO:0007669"/>
    <property type="project" value="InterPro"/>
</dbReference>
<organism evidence="11 12">
    <name type="scientific">Aquipluma nitroreducens</name>
    <dbReference type="NCBI Taxonomy" id="2010828"/>
    <lineage>
        <taxon>Bacteria</taxon>
        <taxon>Pseudomonadati</taxon>
        <taxon>Bacteroidota</taxon>
        <taxon>Bacteroidia</taxon>
        <taxon>Marinilabiliales</taxon>
        <taxon>Prolixibacteraceae</taxon>
        <taxon>Aquipluma</taxon>
    </lineage>
</organism>
<feature type="transmembrane region" description="Helical" evidence="10">
    <location>
        <begin position="360"/>
        <end position="378"/>
    </location>
</feature>
<dbReference type="Pfam" id="PF01554">
    <property type="entry name" value="MatE"/>
    <property type="match status" value="2"/>
</dbReference>
<dbReference type="GO" id="GO:0015297">
    <property type="term" value="F:antiporter activity"/>
    <property type="evidence" value="ECO:0007669"/>
    <property type="project" value="InterPro"/>
</dbReference>
<name>A0A5K7S5Z7_9BACT</name>
<feature type="transmembrane region" description="Helical" evidence="10">
    <location>
        <begin position="170"/>
        <end position="190"/>
    </location>
</feature>
<feature type="transmembrane region" description="Helical" evidence="10">
    <location>
        <begin position="419"/>
        <end position="439"/>
    </location>
</feature>
<feature type="transmembrane region" description="Helical" evidence="10">
    <location>
        <begin position="196"/>
        <end position="214"/>
    </location>
</feature>
<protein>
    <recommendedName>
        <fullName evidence="3">Multidrug export protein MepA</fullName>
    </recommendedName>
</protein>
<reference evidence="11" key="1">
    <citation type="journal article" date="2020" name="Int. J. Syst. Evol. Microbiol.">
        <title>Aquipluma nitroreducens gen. nov. sp. nov., a novel facultatively anaerobic bacterium isolated from a freshwater lake.</title>
        <authorList>
            <person name="Watanabe M."/>
            <person name="Kojima H."/>
            <person name="Fukui M."/>
        </authorList>
    </citation>
    <scope>NUCLEOTIDE SEQUENCE</scope>
    <source>
        <strain evidence="11">MeG22</strain>
    </source>
</reference>
<evidence type="ECO:0000256" key="8">
    <source>
        <dbReference type="ARBA" id="ARBA00023136"/>
    </source>
</evidence>
<evidence type="ECO:0000256" key="10">
    <source>
        <dbReference type="SAM" id="Phobius"/>
    </source>
</evidence>
<keyword evidence="8 10" id="KW-0472">Membrane</keyword>